<dbReference type="PANTHER" id="PTHR34472">
    <property type="entry name" value="SULFUR CARRIER PROTEIN THIS"/>
    <property type="match status" value="1"/>
</dbReference>
<dbReference type="InterPro" id="IPR010035">
    <property type="entry name" value="Thi_S"/>
</dbReference>
<evidence type="ECO:0000313" key="2">
    <source>
        <dbReference type="Proteomes" id="UP000261212"/>
    </source>
</evidence>
<comment type="caution">
    <text evidence="1">The sequence shown here is derived from an EMBL/GenBank/DDBJ whole genome shotgun (WGS) entry which is preliminary data.</text>
</comment>
<sequence length="64" mass="7361">MIRVNGESFDFKDINLKELLLKLQYDSSKVAVELNEEIVRKNDYEKVIIKEDDKLEVVSFVGGG</sequence>
<dbReference type="SUPFAM" id="SSF54285">
    <property type="entry name" value="MoaD/ThiS"/>
    <property type="match status" value="1"/>
</dbReference>
<dbReference type="AlphaFoldDB" id="A0A3E3E139"/>
<name>A0A3E3E139_9FIRM</name>
<reference evidence="1 2" key="1">
    <citation type="submission" date="2018-08" db="EMBL/GenBank/DDBJ databases">
        <title>A genome reference for cultivated species of the human gut microbiota.</title>
        <authorList>
            <person name="Zou Y."/>
            <person name="Xue W."/>
            <person name="Luo G."/>
        </authorList>
    </citation>
    <scope>NUCLEOTIDE SEQUENCE [LARGE SCALE GENOMIC DNA]</scope>
    <source>
        <strain evidence="1 2">AM25-6</strain>
    </source>
</reference>
<gene>
    <name evidence="1" type="primary">thiS</name>
    <name evidence="1" type="ORF">DW687_02800</name>
</gene>
<protein>
    <submittedName>
        <fullName evidence="1">Sulfur carrier protein ThiS</fullName>
    </submittedName>
</protein>
<accession>A0A3E3E139</accession>
<dbReference type="PANTHER" id="PTHR34472:SF1">
    <property type="entry name" value="SULFUR CARRIER PROTEIN THIS"/>
    <property type="match status" value="1"/>
</dbReference>
<dbReference type="Gene3D" id="3.10.20.30">
    <property type="match status" value="1"/>
</dbReference>
<dbReference type="InterPro" id="IPR016155">
    <property type="entry name" value="Mopterin_synth/thiamin_S_b"/>
</dbReference>
<proteinExistence type="predicted"/>
<organism evidence="1 2">
    <name type="scientific">Anaerofustis stercorihominis</name>
    <dbReference type="NCBI Taxonomy" id="214853"/>
    <lineage>
        <taxon>Bacteria</taxon>
        <taxon>Bacillati</taxon>
        <taxon>Bacillota</taxon>
        <taxon>Clostridia</taxon>
        <taxon>Eubacteriales</taxon>
        <taxon>Eubacteriaceae</taxon>
        <taxon>Anaerofustis</taxon>
    </lineage>
</organism>
<dbReference type="InterPro" id="IPR003749">
    <property type="entry name" value="ThiS/MoaD-like"/>
</dbReference>
<dbReference type="Proteomes" id="UP000261212">
    <property type="component" value="Unassembled WGS sequence"/>
</dbReference>
<dbReference type="EMBL" id="QUSM01000002">
    <property type="protein sequence ID" value="RGD75271.1"/>
    <property type="molecule type" value="Genomic_DNA"/>
</dbReference>
<dbReference type="CDD" id="cd00565">
    <property type="entry name" value="Ubl_ThiS"/>
    <property type="match status" value="1"/>
</dbReference>
<dbReference type="NCBIfam" id="TIGR01683">
    <property type="entry name" value="thiS"/>
    <property type="match status" value="1"/>
</dbReference>
<evidence type="ECO:0000313" key="1">
    <source>
        <dbReference type="EMBL" id="RGD75271.1"/>
    </source>
</evidence>
<dbReference type="Pfam" id="PF02597">
    <property type="entry name" value="ThiS"/>
    <property type="match status" value="1"/>
</dbReference>
<dbReference type="RefSeq" id="WP_117531454.1">
    <property type="nucleotide sequence ID" value="NZ_QUSM01000002.1"/>
</dbReference>
<dbReference type="InterPro" id="IPR012675">
    <property type="entry name" value="Beta-grasp_dom_sf"/>
</dbReference>